<evidence type="ECO:0000313" key="5">
    <source>
        <dbReference type="EMBL" id="ACF47084.1"/>
    </source>
</evidence>
<keyword evidence="6" id="KW-1185">Reference proteome</keyword>
<keyword evidence="3 5" id="KW-0808">Transferase</keyword>
<comment type="similarity">
    <text evidence="1">Belongs to the glycosyltransferase 2 family.</text>
</comment>
<dbReference type="AlphaFoldDB" id="B4S5N7"/>
<dbReference type="PANTHER" id="PTHR43179">
    <property type="entry name" value="RHAMNOSYLTRANSFERASE WBBL"/>
    <property type="match status" value="1"/>
</dbReference>
<protein>
    <submittedName>
        <fullName evidence="5">Glycosyl transferase family 2</fullName>
    </submittedName>
</protein>
<dbReference type="KEGG" id="paa:Paes_2074"/>
<dbReference type="InterPro" id="IPR001173">
    <property type="entry name" value="Glyco_trans_2-like"/>
</dbReference>
<accession>B4S5N7</accession>
<dbReference type="Pfam" id="PF00535">
    <property type="entry name" value="Glycos_transf_2"/>
    <property type="match status" value="1"/>
</dbReference>
<gene>
    <name evidence="5" type="ordered locus">Paes_2074</name>
</gene>
<evidence type="ECO:0000256" key="2">
    <source>
        <dbReference type="ARBA" id="ARBA00022676"/>
    </source>
</evidence>
<evidence type="ECO:0000256" key="3">
    <source>
        <dbReference type="ARBA" id="ARBA00022679"/>
    </source>
</evidence>
<organism evidence="5 6">
    <name type="scientific">Prosthecochloris aestuarii (strain DSM 271 / SK 413)</name>
    <dbReference type="NCBI Taxonomy" id="290512"/>
    <lineage>
        <taxon>Bacteria</taxon>
        <taxon>Pseudomonadati</taxon>
        <taxon>Chlorobiota</taxon>
        <taxon>Chlorobiia</taxon>
        <taxon>Chlorobiales</taxon>
        <taxon>Chlorobiaceae</taxon>
        <taxon>Prosthecochloris</taxon>
    </lineage>
</organism>
<dbReference type="InterPro" id="IPR029044">
    <property type="entry name" value="Nucleotide-diphossugar_trans"/>
</dbReference>
<name>B4S5N7_PROA2</name>
<dbReference type="EMBL" id="CP001108">
    <property type="protein sequence ID" value="ACF47084.1"/>
    <property type="molecule type" value="Genomic_DNA"/>
</dbReference>
<dbReference type="Proteomes" id="UP000002725">
    <property type="component" value="Chromosome"/>
</dbReference>
<dbReference type="SUPFAM" id="SSF53448">
    <property type="entry name" value="Nucleotide-diphospho-sugar transferases"/>
    <property type="match status" value="1"/>
</dbReference>
<reference evidence="5" key="1">
    <citation type="submission" date="2008-06" db="EMBL/GenBank/DDBJ databases">
        <title>Complete sequence of chromosome of Prosthecochloris aestuarii DSM 271.</title>
        <authorList>
            <consortium name="US DOE Joint Genome Institute"/>
            <person name="Lucas S."/>
            <person name="Copeland A."/>
            <person name="Lapidus A."/>
            <person name="Glavina del Rio T."/>
            <person name="Dalin E."/>
            <person name="Tice H."/>
            <person name="Bruce D."/>
            <person name="Goodwin L."/>
            <person name="Pitluck S."/>
            <person name="Schmutz J."/>
            <person name="Larimer F."/>
            <person name="Land M."/>
            <person name="Hauser L."/>
            <person name="Kyrpides N."/>
            <person name="Anderson I."/>
            <person name="Liu Z."/>
            <person name="Li T."/>
            <person name="Zhao F."/>
            <person name="Overmann J."/>
            <person name="Bryant D.A."/>
            <person name="Richardson P."/>
        </authorList>
    </citation>
    <scope>NUCLEOTIDE SEQUENCE [LARGE SCALE GENOMIC DNA]</scope>
    <source>
        <strain evidence="5">DSM 271</strain>
    </source>
</reference>
<evidence type="ECO:0000256" key="1">
    <source>
        <dbReference type="ARBA" id="ARBA00006739"/>
    </source>
</evidence>
<dbReference type="PANTHER" id="PTHR43179:SF12">
    <property type="entry name" value="GALACTOFURANOSYLTRANSFERASE GLFT2"/>
    <property type="match status" value="1"/>
</dbReference>
<dbReference type="GO" id="GO:0016757">
    <property type="term" value="F:glycosyltransferase activity"/>
    <property type="evidence" value="ECO:0007669"/>
    <property type="project" value="UniProtKB-KW"/>
</dbReference>
<evidence type="ECO:0000259" key="4">
    <source>
        <dbReference type="Pfam" id="PF00535"/>
    </source>
</evidence>
<evidence type="ECO:0000313" key="6">
    <source>
        <dbReference type="Proteomes" id="UP000002725"/>
    </source>
</evidence>
<sequence>MKHQNLFCVVVVNWNNASDTLGCLDSLQKAGRKDMRVLVVDNGSKDDSPEAIEEAFPQYEILRLAENRGFGAGCNAGVEHVGRGGAEFVIFLNNDTLVDQGFPGPLIEGLQQNPAAAITVPKICYMHEPEVVWYGGGIADLLSGQIRHRGIREPDGPAFSVSEETGYATGCCMALRLADFSALGGFDESFGMYGEDVDLSLRARRSGKVILYVPSSTILHRVSSSLGGELGFRKQWRKHKALLRLFVQYRAWKGGLCFLGGIPLYFLKGLVSVVRFRRDVIDGSER</sequence>
<keyword evidence="2" id="KW-0328">Glycosyltransferase</keyword>
<dbReference type="STRING" id="290512.Paes_2074"/>
<dbReference type="eggNOG" id="COG1216">
    <property type="taxonomic scope" value="Bacteria"/>
</dbReference>
<dbReference type="CAZy" id="GT2">
    <property type="family name" value="Glycosyltransferase Family 2"/>
</dbReference>
<dbReference type="HOGENOM" id="CLU_023845_4_1_10"/>
<dbReference type="RefSeq" id="WP_012506616.1">
    <property type="nucleotide sequence ID" value="NC_011059.1"/>
</dbReference>
<feature type="domain" description="Glycosyltransferase 2-like" evidence="4">
    <location>
        <begin position="8"/>
        <end position="176"/>
    </location>
</feature>
<dbReference type="CDD" id="cd04186">
    <property type="entry name" value="GT_2_like_c"/>
    <property type="match status" value="1"/>
</dbReference>
<proteinExistence type="inferred from homology"/>
<dbReference type="Gene3D" id="3.90.550.10">
    <property type="entry name" value="Spore Coat Polysaccharide Biosynthesis Protein SpsA, Chain A"/>
    <property type="match status" value="1"/>
</dbReference>